<feature type="region of interest" description="Disordered" evidence="1">
    <location>
        <begin position="581"/>
        <end position="611"/>
    </location>
</feature>
<evidence type="ECO:0000259" key="2">
    <source>
        <dbReference type="Pfam" id="PF04717"/>
    </source>
</evidence>
<reference evidence="3 4" key="1">
    <citation type="submission" date="2017-03" db="EMBL/GenBank/DDBJ databases">
        <title>Complete genome sequence of Paenibacillus Kribbensis producing bioflocculants.</title>
        <authorList>
            <person name="Lee H.-G."/>
            <person name="Oh H.-M."/>
        </authorList>
    </citation>
    <scope>NUCLEOTIDE SEQUENCE [LARGE SCALE GENOMIC DNA]</scope>
    <source>
        <strain evidence="3 4">AM49</strain>
    </source>
</reference>
<sequence>MDKVQETSGYRHVELLSKVPLQTMTDIRIERRLGDHVRLVVSGIVPEEKQERFMELESEAEPVEVIEKDKDGQRLRTLFHGQMTRITLKQVHGIHYVQIEAISHTIQLDVRPVTRSFQDHTMTYGQLLKQVLAGYTGADVIDTVSGDTRLGALTLQYRETDWAFLKRMASRFGAVLVPEAAADGPKFWFGIPEGRPATLDEAPYHSRKSFVGADGAFSDGDGLSYGASSVYEAEAILGGPLPGSGHVDDGIKYFWSDSSSSEWLSAVSVDGFMGRALPGGADLWHRQPGIQTGMRHNEANTSYGTSYTVESARYFRPGDVLSFQDKELLVADIVSRMDRGLFLHTYTLVSEDEIRQKPIWNHSVRGASLEGRVLEVERDQVRVHLTIDAVQEREKACWFPYATGYSAEGHSGWYVMPEKGDMVQVQFPTLQESDGFAARSVRRSGKPVPELSNPDIKYWGTPHDKLVKLSAQELLVSAKMNSVYISLDTKGIQVHSDHALSIAAKRGLTIHAEDTLNIAAGEAIYLQAGSSSMVIDGETDIRSSQVKLDGIIKRPVFVADLEPVPEPPLMSIKAYQAAHAPKSTGGSGAGSTNGGSSGGGQAGKAGASSATPASPKANLLGGILNVAQKALSIIGTVPVLGTPARIVSSKLTSIRRDVAKGGPARALKYAAAGLSMLAGVPSGGWAVLGGRNLAREAAAFNRRVAAYKKNGVGQRYAAAYRGKVWTAARNVASSRSLGELVKSLAHNMDKLNTEYHKIPLEVRAGWKPKNIEQPPRQPWGKMSVQERIEPTEEDKKKWGIRGTYVYITVNEDYRPDIPEGSYWAADRVVRTANGDPDIKYYEDWKKSYPGDFLILSNKEGISQEEQKWMSLSNMTEGPFVFDGRGGGRGPSAEEFKQFFSQASKKQITEEIISDSVPLKQQSKNILEQEVNIGTKGTGKIKGMPPIVQSRVNLRNGSAEEGAGFNHVLDRHFNPSKNASQFSITPDKLKGILQGKEVVNTPVSRVLYSDIKLVDGTVEKQARYVREVTLNSNIGIDKFSNSPTNIMTVLTDKHGNLVTATPGVIK</sequence>
<dbReference type="AlphaFoldDB" id="A0A222WS17"/>
<proteinExistence type="predicted"/>
<evidence type="ECO:0000313" key="4">
    <source>
        <dbReference type="Proteomes" id="UP000214666"/>
    </source>
</evidence>
<dbReference type="OrthoDB" id="2664633at2"/>
<evidence type="ECO:0000256" key="1">
    <source>
        <dbReference type="SAM" id="MobiDB-lite"/>
    </source>
</evidence>
<accession>A0A222WS17</accession>
<protein>
    <recommendedName>
        <fullName evidence="2">Gp5/Type VI secretion system Vgr protein OB-fold domain-containing protein</fullName>
    </recommendedName>
</protein>
<evidence type="ECO:0000313" key="3">
    <source>
        <dbReference type="EMBL" id="ASR48808.1"/>
    </source>
</evidence>
<dbReference type="Proteomes" id="UP000214666">
    <property type="component" value="Chromosome"/>
</dbReference>
<keyword evidence="4" id="KW-1185">Reference proteome</keyword>
<dbReference type="STRING" id="172713.GCA_001705305_03437"/>
<feature type="compositionally biased region" description="Gly residues" evidence="1">
    <location>
        <begin position="585"/>
        <end position="603"/>
    </location>
</feature>
<name>A0A222WS17_9BACL</name>
<dbReference type="SUPFAM" id="SSF69279">
    <property type="entry name" value="Phage tail proteins"/>
    <property type="match status" value="1"/>
</dbReference>
<gene>
    <name evidence="3" type="ORF">B4V02_19960</name>
</gene>
<dbReference type="InterPro" id="IPR006531">
    <property type="entry name" value="Gp5/Vgr_OB"/>
</dbReference>
<dbReference type="RefSeq" id="WP_094156105.1">
    <property type="nucleotide sequence ID" value="NZ_CP020028.1"/>
</dbReference>
<feature type="domain" description="Gp5/Type VI secretion system Vgr protein OB-fold" evidence="2">
    <location>
        <begin position="371"/>
        <end position="429"/>
    </location>
</feature>
<dbReference type="KEGG" id="pkb:B4V02_19960"/>
<dbReference type="Gene3D" id="3.55.50.10">
    <property type="entry name" value="Baseplate protein-like domains"/>
    <property type="match status" value="1"/>
</dbReference>
<dbReference type="EMBL" id="CP020028">
    <property type="protein sequence ID" value="ASR48808.1"/>
    <property type="molecule type" value="Genomic_DNA"/>
</dbReference>
<organism evidence="3 4">
    <name type="scientific">Paenibacillus kribbensis</name>
    <dbReference type="NCBI Taxonomy" id="172713"/>
    <lineage>
        <taxon>Bacteria</taxon>
        <taxon>Bacillati</taxon>
        <taxon>Bacillota</taxon>
        <taxon>Bacilli</taxon>
        <taxon>Bacillales</taxon>
        <taxon>Paenibacillaceae</taxon>
        <taxon>Paenibacillus</taxon>
    </lineage>
</organism>
<dbReference type="Pfam" id="PF04717">
    <property type="entry name" value="Phage_base_V"/>
    <property type="match status" value="1"/>
</dbReference>